<evidence type="ECO:0000313" key="1">
    <source>
        <dbReference type="EMBL" id="CAB4197605.1"/>
    </source>
</evidence>
<reference evidence="1" key="1">
    <citation type="submission" date="2020-05" db="EMBL/GenBank/DDBJ databases">
        <authorList>
            <person name="Chiriac C."/>
            <person name="Salcher M."/>
            <person name="Ghai R."/>
            <person name="Kavagutti S V."/>
        </authorList>
    </citation>
    <scope>NUCLEOTIDE SEQUENCE</scope>
</reference>
<protein>
    <submittedName>
        <fullName evidence="1">Uncharacterized protein</fullName>
    </submittedName>
</protein>
<dbReference type="InterPro" id="IPR025127">
    <property type="entry name" value="DUF4054"/>
</dbReference>
<name>A0A6J5RZ49_9CAUD</name>
<gene>
    <name evidence="1" type="ORF">UFOVP1309_24</name>
</gene>
<organism evidence="1">
    <name type="scientific">uncultured Caudovirales phage</name>
    <dbReference type="NCBI Taxonomy" id="2100421"/>
    <lineage>
        <taxon>Viruses</taxon>
        <taxon>Duplodnaviria</taxon>
        <taxon>Heunggongvirae</taxon>
        <taxon>Uroviricota</taxon>
        <taxon>Caudoviricetes</taxon>
        <taxon>Peduoviridae</taxon>
        <taxon>Maltschvirus</taxon>
        <taxon>Maltschvirus maltsch</taxon>
    </lineage>
</organism>
<dbReference type="Pfam" id="PF13262">
    <property type="entry name" value="DUF4054"/>
    <property type="match status" value="1"/>
</dbReference>
<dbReference type="EMBL" id="LR797271">
    <property type="protein sequence ID" value="CAB4197605.1"/>
    <property type="molecule type" value="Genomic_DNA"/>
</dbReference>
<accession>A0A6J5RZ49</accession>
<sequence length="125" mass="13555">MASQLETLRVIAPEFASITDANVQIMLDIAPLIINPYAYVENIRGLALVYQACILLSQSATSASGIASYAGNLTREKEGDLERQFSMGSGKSGTSKNQYELMLDRLSMNASMGAITRMADWITVV</sequence>
<proteinExistence type="predicted"/>